<organism evidence="2 3">
    <name type="scientific">Parasponia andersonii</name>
    <name type="common">Sponia andersonii</name>
    <dbReference type="NCBI Taxonomy" id="3476"/>
    <lineage>
        <taxon>Eukaryota</taxon>
        <taxon>Viridiplantae</taxon>
        <taxon>Streptophyta</taxon>
        <taxon>Embryophyta</taxon>
        <taxon>Tracheophyta</taxon>
        <taxon>Spermatophyta</taxon>
        <taxon>Magnoliopsida</taxon>
        <taxon>eudicotyledons</taxon>
        <taxon>Gunneridae</taxon>
        <taxon>Pentapetalae</taxon>
        <taxon>rosids</taxon>
        <taxon>fabids</taxon>
        <taxon>Rosales</taxon>
        <taxon>Cannabaceae</taxon>
        <taxon>Parasponia</taxon>
    </lineage>
</organism>
<dbReference type="OrthoDB" id="1695837at2759"/>
<dbReference type="AlphaFoldDB" id="A0A2P5BSV3"/>
<name>A0A2P5BSV3_PARAD</name>
<keyword evidence="3" id="KW-1185">Reference proteome</keyword>
<proteinExistence type="predicted"/>
<gene>
    <name evidence="2" type="ORF">PanWU01x14_212950</name>
</gene>
<feature type="region of interest" description="Disordered" evidence="1">
    <location>
        <begin position="166"/>
        <end position="188"/>
    </location>
</feature>
<protein>
    <recommendedName>
        <fullName evidence="4">DUF4283 domain-containing protein</fullName>
    </recommendedName>
</protein>
<dbReference type="Proteomes" id="UP000237105">
    <property type="component" value="Unassembled WGS sequence"/>
</dbReference>
<comment type="caution">
    <text evidence="2">The sequence shown here is derived from an EMBL/GenBank/DDBJ whole genome shotgun (WGS) entry which is preliminary data.</text>
</comment>
<evidence type="ECO:0000256" key="1">
    <source>
        <dbReference type="SAM" id="MobiDB-lite"/>
    </source>
</evidence>
<accession>A0A2P5BSV3</accession>
<reference evidence="3" key="1">
    <citation type="submission" date="2016-06" db="EMBL/GenBank/DDBJ databases">
        <title>Parallel loss of symbiosis genes in relatives of nitrogen-fixing non-legume Parasponia.</title>
        <authorList>
            <person name="Van Velzen R."/>
            <person name="Holmer R."/>
            <person name="Bu F."/>
            <person name="Rutten L."/>
            <person name="Van Zeijl A."/>
            <person name="Liu W."/>
            <person name="Santuari L."/>
            <person name="Cao Q."/>
            <person name="Sharma T."/>
            <person name="Shen D."/>
            <person name="Roswanjaya Y."/>
            <person name="Wardhani T."/>
            <person name="Kalhor M.S."/>
            <person name="Jansen J."/>
            <person name="Van den Hoogen J."/>
            <person name="Gungor B."/>
            <person name="Hartog M."/>
            <person name="Hontelez J."/>
            <person name="Verver J."/>
            <person name="Yang W.-C."/>
            <person name="Schijlen E."/>
            <person name="Repin R."/>
            <person name="Schilthuizen M."/>
            <person name="Schranz E."/>
            <person name="Heidstra R."/>
            <person name="Miyata K."/>
            <person name="Fedorova E."/>
            <person name="Kohlen W."/>
            <person name="Bisseling T."/>
            <person name="Smit S."/>
            <person name="Geurts R."/>
        </authorList>
    </citation>
    <scope>NUCLEOTIDE SEQUENCE [LARGE SCALE GENOMIC DNA]</scope>
    <source>
        <strain evidence="3">cv. WU1-14</strain>
    </source>
</reference>
<evidence type="ECO:0008006" key="4">
    <source>
        <dbReference type="Google" id="ProtNLM"/>
    </source>
</evidence>
<evidence type="ECO:0000313" key="3">
    <source>
        <dbReference type="Proteomes" id="UP000237105"/>
    </source>
</evidence>
<sequence length="225" mass="25729">MDLDEVGKLCERLNLDDGDGPVVRLDKGVYSERKETMDLCLVGKILGNKAANRDGLKGALQSTWRIPRTFHVEQIGSNNIFTFHFSNQEDRQRGFAWSPRSFEKQWMSLVIPTGIGEIAQMDFHKLPLRPGMRGFMVEIGKEECTRKQFEPQESSSVEKMKYGPWLKASEEREKNNSGMRRNGRNGSHHPGVKWTLVLISEILEQRTSPALILGNGENGKKRRDW</sequence>
<dbReference type="EMBL" id="JXTB01000227">
    <property type="protein sequence ID" value="PON51882.1"/>
    <property type="molecule type" value="Genomic_DNA"/>
</dbReference>
<evidence type="ECO:0000313" key="2">
    <source>
        <dbReference type="EMBL" id="PON51882.1"/>
    </source>
</evidence>